<sequence>MRLFLTSLLVLCALCGRAGVFDGVGALAAADRMARVQDIYNKEVRYKDSVTAIRSLNELTSIADKLQDKPLQCLAVSLLADQYARTRGINPLSTKLHNDAIKMAERFRLPLMVGLCTHRLGRYYYNFKNYPFAFEYMLRADNIFRELGYDEVPDIAEILFFVGSTYYEMGDYERAESFLQNVQKQKKIGKYVQKQSLNTLALIHRQQGDTVNALLYFEKTLAASVKQDDPVWMGISYSNIASIYFHQGRFAEAYPLLRTSTQLSLTHKQYPDAYGNLLLMARIEILQNRLQQAQQKIDSAIALQQYVNTPIARKQLYEAEVLLYEKTNRQAKALEAQRKLLLVKDSLSISKDQQAYQKILLRMETERHLNDIDKLEADARSSAIKRNAVIVVLALLVLVLLLLYNRNRLKARTDAAALQAEKLRAEEQLKNARQLLQNFTENTRQKNELIEKFSAELQRLKGNLTGDPLYEERLKNFDRLVHSTILTDTEWNSFRELFDKVHKDFFTRLEQKLPGLSLNDTRLISLVKLSLNNREMARMMGMDENAIAEAKQRLREKIHPGQDGLGLEDLVQAI</sequence>
<dbReference type="Proteomes" id="UP000753802">
    <property type="component" value="Unassembled WGS sequence"/>
</dbReference>
<keyword evidence="7" id="KW-1185">Reference proteome</keyword>
<feature type="chain" id="PRO_5046993262" evidence="5">
    <location>
        <begin position="19"/>
        <end position="574"/>
    </location>
</feature>
<evidence type="ECO:0000256" key="5">
    <source>
        <dbReference type="SAM" id="SignalP"/>
    </source>
</evidence>
<keyword evidence="4" id="KW-1133">Transmembrane helix</keyword>
<feature type="transmembrane region" description="Helical" evidence="4">
    <location>
        <begin position="388"/>
        <end position="404"/>
    </location>
</feature>
<feature type="signal peptide" evidence="5">
    <location>
        <begin position="1"/>
        <end position="18"/>
    </location>
</feature>
<keyword evidence="2" id="KW-0802">TPR repeat</keyword>
<keyword evidence="4" id="KW-0472">Membrane</keyword>
<dbReference type="SMART" id="SM00028">
    <property type="entry name" value="TPR"/>
    <property type="match status" value="3"/>
</dbReference>
<dbReference type="SUPFAM" id="SSF48452">
    <property type="entry name" value="TPR-like"/>
    <property type="match status" value="2"/>
</dbReference>
<evidence type="ECO:0000313" key="6">
    <source>
        <dbReference type="EMBL" id="NCI48286.1"/>
    </source>
</evidence>
<dbReference type="InterPro" id="IPR011990">
    <property type="entry name" value="TPR-like_helical_dom_sf"/>
</dbReference>
<dbReference type="RefSeq" id="WP_161816624.1">
    <property type="nucleotide sequence ID" value="NZ_JAACJS010000002.1"/>
</dbReference>
<feature type="coiled-coil region" evidence="3">
    <location>
        <begin position="276"/>
        <end position="344"/>
    </location>
</feature>
<dbReference type="PANTHER" id="PTHR45641">
    <property type="entry name" value="TETRATRICOPEPTIDE REPEAT PROTEIN (AFU_ORTHOLOGUE AFUA_6G03870)"/>
    <property type="match status" value="1"/>
</dbReference>
<dbReference type="InterPro" id="IPR019734">
    <property type="entry name" value="TPR_rpt"/>
</dbReference>
<evidence type="ECO:0000313" key="7">
    <source>
        <dbReference type="Proteomes" id="UP000753802"/>
    </source>
</evidence>
<evidence type="ECO:0000256" key="4">
    <source>
        <dbReference type="SAM" id="Phobius"/>
    </source>
</evidence>
<dbReference type="Gene3D" id="1.25.40.10">
    <property type="entry name" value="Tetratricopeptide repeat domain"/>
    <property type="match status" value="2"/>
</dbReference>
<protein>
    <submittedName>
        <fullName evidence="6">Tetratricopeptide repeat protein</fullName>
    </submittedName>
</protein>
<name>A0ABW9ZMG1_9BACT</name>
<dbReference type="EMBL" id="JAACJS010000002">
    <property type="protein sequence ID" value="NCI48286.1"/>
    <property type="molecule type" value="Genomic_DNA"/>
</dbReference>
<accession>A0ABW9ZMG1</accession>
<gene>
    <name evidence="6" type="ORF">GWC95_00030</name>
</gene>
<organism evidence="6 7">
    <name type="scientific">Sediminibacterium roseum</name>
    <dbReference type="NCBI Taxonomy" id="1978412"/>
    <lineage>
        <taxon>Bacteria</taxon>
        <taxon>Pseudomonadati</taxon>
        <taxon>Bacteroidota</taxon>
        <taxon>Chitinophagia</taxon>
        <taxon>Chitinophagales</taxon>
        <taxon>Chitinophagaceae</taxon>
        <taxon>Sediminibacterium</taxon>
    </lineage>
</organism>
<keyword evidence="4" id="KW-0812">Transmembrane</keyword>
<evidence type="ECO:0000256" key="1">
    <source>
        <dbReference type="ARBA" id="ARBA00022737"/>
    </source>
</evidence>
<proteinExistence type="predicted"/>
<dbReference type="PANTHER" id="PTHR45641:SF19">
    <property type="entry name" value="NEPHROCYSTIN-3"/>
    <property type="match status" value="1"/>
</dbReference>
<evidence type="ECO:0000256" key="3">
    <source>
        <dbReference type="SAM" id="Coils"/>
    </source>
</evidence>
<feature type="coiled-coil region" evidence="3">
    <location>
        <begin position="406"/>
        <end position="449"/>
    </location>
</feature>
<reference evidence="6 7" key="1">
    <citation type="submission" date="2020-01" db="EMBL/GenBank/DDBJ databases">
        <title>Genome analysis.</title>
        <authorList>
            <person name="Wu S."/>
            <person name="Wang G."/>
        </authorList>
    </citation>
    <scope>NUCLEOTIDE SEQUENCE [LARGE SCALE GENOMIC DNA]</scope>
    <source>
        <strain evidence="6 7">SYL130</strain>
    </source>
</reference>
<evidence type="ECO:0000256" key="2">
    <source>
        <dbReference type="ARBA" id="ARBA00022803"/>
    </source>
</evidence>
<comment type="caution">
    <text evidence="6">The sequence shown here is derived from an EMBL/GenBank/DDBJ whole genome shotgun (WGS) entry which is preliminary data.</text>
</comment>
<keyword evidence="3" id="KW-0175">Coiled coil</keyword>
<keyword evidence="5" id="KW-0732">Signal</keyword>
<keyword evidence="1" id="KW-0677">Repeat</keyword>
<dbReference type="Pfam" id="PF13181">
    <property type="entry name" value="TPR_8"/>
    <property type="match status" value="1"/>
</dbReference>